<name>A0A4Z1SKK8_GIAMU</name>
<evidence type="ECO:0000313" key="3">
    <source>
        <dbReference type="Proteomes" id="UP000315496"/>
    </source>
</evidence>
<sequence>MVSDESRARQREEPTGFPGTGASIWTPLCCRGDARWRVGLLNRRRGSWGSETSPTPLMETSRGKDDLDEVGERKKVAGLHGVAAQTASSSQRRTRKEWTPSRTAPMLPTCHDHPEVVEPSSPRARSGGLRGARNGGLGTGGSSRGDRPIPSREPPTSLESVTTGDVGGVRNTTRGHRDSWDAALMMAASHGRPPSVACSFHSRGAVQQPEGDALLLHSRRAGSSARLLRTRRQSTKGRKNAHRGDPKACSGVGLTHSSRTYRAVADALEERSCGSRRAGDAQPAPRPCLLSPIEQSEAGSSERWLSALFCEPGALDDAFLRTKWLTGASSAFTPEGRDPPSLPAPRRLCGPDRALLSVLRGKADEALVVEYPEWPDA</sequence>
<dbReference type="AlphaFoldDB" id="A0A4Z1SKK8"/>
<comment type="caution">
    <text evidence="2">The sequence shown here is derived from an EMBL/GenBank/DDBJ whole genome shotgun (WGS) entry which is preliminary data.</text>
</comment>
<feature type="compositionally biased region" description="Basic and acidic residues" evidence="1">
    <location>
        <begin position="1"/>
        <end position="14"/>
    </location>
</feature>
<dbReference type="EMBL" id="VDLU01000021">
    <property type="protein sequence ID" value="TNJ26132.1"/>
    <property type="molecule type" value="Genomic_DNA"/>
</dbReference>
<accession>A0A4Z1SKK8</accession>
<feature type="region of interest" description="Disordered" evidence="1">
    <location>
        <begin position="44"/>
        <end position="175"/>
    </location>
</feature>
<keyword evidence="3" id="KW-1185">Reference proteome</keyword>
<feature type="compositionally biased region" description="Basic residues" evidence="1">
    <location>
        <begin position="228"/>
        <end position="241"/>
    </location>
</feature>
<protein>
    <submittedName>
        <fullName evidence="2">Uncharacterized protein</fullName>
    </submittedName>
</protein>
<organism evidence="2 3">
    <name type="scientific">Giardia muris</name>
    <dbReference type="NCBI Taxonomy" id="5742"/>
    <lineage>
        <taxon>Eukaryota</taxon>
        <taxon>Metamonada</taxon>
        <taxon>Diplomonadida</taxon>
        <taxon>Hexamitidae</taxon>
        <taxon>Giardiinae</taxon>
        <taxon>Giardia</taxon>
    </lineage>
</organism>
<feature type="compositionally biased region" description="Gly residues" evidence="1">
    <location>
        <begin position="128"/>
        <end position="143"/>
    </location>
</feature>
<dbReference type="Proteomes" id="UP000315496">
    <property type="component" value="Unassembled WGS sequence"/>
</dbReference>
<dbReference type="VEuPathDB" id="GiardiaDB:GMRT_25162"/>
<evidence type="ECO:0000313" key="2">
    <source>
        <dbReference type="EMBL" id="TNJ26132.1"/>
    </source>
</evidence>
<evidence type="ECO:0000256" key="1">
    <source>
        <dbReference type="SAM" id="MobiDB-lite"/>
    </source>
</evidence>
<feature type="region of interest" description="Disordered" evidence="1">
    <location>
        <begin position="1"/>
        <end position="24"/>
    </location>
</feature>
<reference evidence="2 3" key="1">
    <citation type="submission" date="2019-05" db="EMBL/GenBank/DDBJ databases">
        <title>The compact genome of Giardia muris reveals important steps in the evolution of intestinal protozoan parasites.</title>
        <authorList>
            <person name="Xu F."/>
            <person name="Jimenez-Gonzalez A."/>
            <person name="Einarsson E."/>
            <person name="Astvaldsson A."/>
            <person name="Peirasmaki D."/>
            <person name="Eckmann L."/>
            <person name="Andersson J.O."/>
            <person name="Svard S.G."/>
            <person name="Jerlstrom-Hultqvist J."/>
        </authorList>
    </citation>
    <scope>NUCLEOTIDE SEQUENCE [LARGE SCALE GENOMIC DNA]</scope>
    <source>
        <strain evidence="2 3">Roberts-Thomson</strain>
    </source>
</reference>
<proteinExistence type="predicted"/>
<gene>
    <name evidence="2" type="ORF">GMRT_25162</name>
</gene>
<feature type="region of interest" description="Disordered" evidence="1">
    <location>
        <begin position="222"/>
        <end position="253"/>
    </location>
</feature>
<feature type="compositionally biased region" description="Basic and acidic residues" evidence="1">
    <location>
        <begin position="61"/>
        <end position="75"/>
    </location>
</feature>